<feature type="region of interest" description="Disordered" evidence="1">
    <location>
        <begin position="82"/>
        <end position="121"/>
    </location>
</feature>
<proteinExistence type="predicted"/>
<reference evidence="2 3" key="1">
    <citation type="submission" date="2013-03" db="EMBL/GenBank/DDBJ databases">
        <title>The Genome Sequence of Cladophialophora psammophila CBS 110553.</title>
        <authorList>
            <consortium name="The Broad Institute Genomics Platform"/>
            <person name="Cuomo C."/>
            <person name="de Hoog S."/>
            <person name="Gorbushina A."/>
            <person name="Walker B."/>
            <person name="Young S.K."/>
            <person name="Zeng Q."/>
            <person name="Gargeya S."/>
            <person name="Fitzgerald M."/>
            <person name="Haas B."/>
            <person name="Abouelleil A."/>
            <person name="Allen A.W."/>
            <person name="Alvarado L."/>
            <person name="Arachchi H.M."/>
            <person name="Berlin A.M."/>
            <person name="Chapman S.B."/>
            <person name="Gainer-Dewar J."/>
            <person name="Goldberg J."/>
            <person name="Griggs A."/>
            <person name="Gujja S."/>
            <person name="Hansen M."/>
            <person name="Howarth C."/>
            <person name="Imamovic A."/>
            <person name="Ireland A."/>
            <person name="Larimer J."/>
            <person name="McCowan C."/>
            <person name="Murphy C."/>
            <person name="Pearson M."/>
            <person name="Poon T.W."/>
            <person name="Priest M."/>
            <person name="Roberts A."/>
            <person name="Saif S."/>
            <person name="Shea T."/>
            <person name="Sisk P."/>
            <person name="Sykes S."/>
            <person name="Wortman J."/>
            <person name="Nusbaum C."/>
            <person name="Birren B."/>
        </authorList>
    </citation>
    <scope>NUCLEOTIDE SEQUENCE [LARGE SCALE GENOMIC DNA]</scope>
    <source>
        <strain evidence="2 3">CBS 110553</strain>
    </source>
</reference>
<gene>
    <name evidence="2" type="ORF">A1O5_11956</name>
</gene>
<dbReference type="STRING" id="1182543.W9WS38"/>
<sequence length="316" mass="34806">MRALFHYIRNDLVPSLPTSPPDEWLELKRTGKYLSTPYSRNKVLFGTVSEKLWRHFPLQARTRTDAGYWKYLFRVVEGEKSLSLSSPQNQHNDDDGAGGNRETSTPPTSSGVPSSGVPLLPPGYEFGPMRPSDLQTVLDRTPIPRTLATLRQFVSLGLFRRDEQPSPGPGRGPAVGWGFLGKDASLSSLHTEPEHRGKGLAVALGRELLRRQHVVSPSDAAAEAEAEVEEEKEGEISHGDVGRGRGNRSRYPTIDYSRSTTSAKPFAWAHADVSQSNTASRRVMEKLGGMALWMVMWTEVDMEKMLSSSGSSSLAS</sequence>
<dbReference type="GeneID" id="19196642"/>
<feature type="compositionally biased region" description="Basic and acidic residues" evidence="1">
    <location>
        <begin position="234"/>
        <end position="243"/>
    </location>
</feature>
<dbReference type="RefSeq" id="XP_007750715.1">
    <property type="nucleotide sequence ID" value="XM_007752525.1"/>
</dbReference>
<dbReference type="InterPro" id="IPR016181">
    <property type="entry name" value="Acyl_CoA_acyltransferase"/>
</dbReference>
<feature type="region of interest" description="Disordered" evidence="1">
    <location>
        <begin position="215"/>
        <end position="256"/>
    </location>
</feature>
<dbReference type="Proteomes" id="UP000019471">
    <property type="component" value="Unassembled WGS sequence"/>
</dbReference>
<feature type="compositionally biased region" description="Acidic residues" evidence="1">
    <location>
        <begin position="222"/>
        <end position="233"/>
    </location>
</feature>
<dbReference type="OrthoDB" id="61870at2759"/>
<dbReference type="PANTHER" id="PTHR20958">
    <property type="entry name" value="GLYCINE N-ACYLTRANSFERASE-LIKE PROTEIN"/>
    <property type="match status" value="1"/>
</dbReference>
<accession>W9WS38</accession>
<dbReference type="PANTHER" id="PTHR20958:SF6">
    <property type="entry name" value="GLYCINE N-ACYLTRANSFERASE-LIKE PROTEIN"/>
    <property type="match status" value="1"/>
</dbReference>
<protein>
    <recommendedName>
        <fullName evidence="4">N-acetyltransferase domain-containing protein</fullName>
    </recommendedName>
</protein>
<evidence type="ECO:0000256" key="1">
    <source>
        <dbReference type="SAM" id="MobiDB-lite"/>
    </source>
</evidence>
<evidence type="ECO:0000313" key="2">
    <source>
        <dbReference type="EMBL" id="EXJ61164.1"/>
    </source>
</evidence>
<organism evidence="2 3">
    <name type="scientific">Cladophialophora psammophila CBS 110553</name>
    <dbReference type="NCBI Taxonomy" id="1182543"/>
    <lineage>
        <taxon>Eukaryota</taxon>
        <taxon>Fungi</taxon>
        <taxon>Dikarya</taxon>
        <taxon>Ascomycota</taxon>
        <taxon>Pezizomycotina</taxon>
        <taxon>Eurotiomycetes</taxon>
        <taxon>Chaetothyriomycetidae</taxon>
        <taxon>Chaetothyriales</taxon>
        <taxon>Herpotrichiellaceae</taxon>
        <taxon>Cladophialophora</taxon>
    </lineage>
</organism>
<evidence type="ECO:0000313" key="3">
    <source>
        <dbReference type="Proteomes" id="UP000019471"/>
    </source>
</evidence>
<dbReference type="HOGENOM" id="CLU_030809_0_0_1"/>
<dbReference type="EMBL" id="AMGX01000030">
    <property type="protein sequence ID" value="EXJ61164.1"/>
    <property type="molecule type" value="Genomic_DNA"/>
</dbReference>
<dbReference type="SUPFAM" id="SSF55729">
    <property type="entry name" value="Acyl-CoA N-acyltransferases (Nat)"/>
    <property type="match status" value="1"/>
</dbReference>
<comment type="caution">
    <text evidence="2">The sequence shown here is derived from an EMBL/GenBank/DDBJ whole genome shotgun (WGS) entry which is preliminary data.</text>
</comment>
<dbReference type="Gene3D" id="3.40.630.30">
    <property type="match status" value="1"/>
</dbReference>
<dbReference type="InterPro" id="IPR053225">
    <property type="entry name" value="Acyl-CoA_N-acyltransferase"/>
</dbReference>
<evidence type="ECO:0008006" key="4">
    <source>
        <dbReference type="Google" id="ProtNLM"/>
    </source>
</evidence>
<feature type="compositionally biased region" description="Low complexity" evidence="1">
    <location>
        <begin position="103"/>
        <end position="118"/>
    </location>
</feature>
<dbReference type="eggNOG" id="ENOG502SDQB">
    <property type="taxonomic scope" value="Eukaryota"/>
</dbReference>
<name>W9WS38_9EURO</name>
<dbReference type="AlphaFoldDB" id="W9WS38"/>
<keyword evidence="3" id="KW-1185">Reference proteome</keyword>